<feature type="binding site" evidence="3">
    <location>
        <position position="89"/>
    </location>
    <ligand>
        <name>Mg(2+)</name>
        <dbReference type="ChEBI" id="CHEBI:18420"/>
    </ligand>
</feature>
<evidence type="ECO:0000256" key="4">
    <source>
        <dbReference type="RuleBase" id="RU366008"/>
    </source>
</evidence>
<dbReference type="InterPro" id="IPR036462">
    <property type="entry name" value="Fumarylacetoacetase_N_sf"/>
</dbReference>
<dbReference type="OrthoDB" id="9971669at2759"/>
<dbReference type="InterPro" id="IPR015377">
    <property type="entry name" value="Fumarylacetoacetase_N"/>
</dbReference>
<keyword evidence="3 4" id="KW-0460">Magnesium</keyword>
<comment type="caution">
    <text evidence="6">The sequence shown here is derived from an EMBL/GenBank/DDBJ whole genome shotgun (WGS) entry which is preliminary data.</text>
</comment>
<keyword evidence="7" id="KW-1185">Reference proteome</keyword>
<evidence type="ECO:0000259" key="5">
    <source>
        <dbReference type="Pfam" id="PF09298"/>
    </source>
</evidence>
<dbReference type="AlphaFoldDB" id="A0A9P5BDK4"/>
<dbReference type="Gene3D" id="3.90.850.10">
    <property type="entry name" value="Fumarylacetoacetase-like, C-terminal domain"/>
    <property type="match status" value="1"/>
</dbReference>
<comment type="pathway">
    <text evidence="4">Amino-acid degradation; L-phenylalanine degradation; acetoacetate and fumarate from L-phenylalanine: step 6/6.</text>
</comment>
<evidence type="ECO:0000313" key="6">
    <source>
        <dbReference type="EMBL" id="KAF4499599.1"/>
    </source>
</evidence>
<dbReference type="EMBL" id="LUFC02000246">
    <property type="protein sequence ID" value="KAF4499599.1"/>
    <property type="molecule type" value="Genomic_DNA"/>
</dbReference>
<dbReference type="SUPFAM" id="SSF63433">
    <property type="entry name" value="Fumarylacetoacetate hydrolase, FAH, N-terminal domain"/>
    <property type="match status" value="1"/>
</dbReference>
<accession>A0A9P5BDK4</accession>
<evidence type="ECO:0000256" key="3">
    <source>
        <dbReference type="PIRSR" id="PIRSR605959-3"/>
    </source>
</evidence>
<comment type="cofactor">
    <cofactor evidence="4">
        <name>Mg(2+)</name>
        <dbReference type="ChEBI" id="CHEBI:18420"/>
    </cofactor>
    <cofactor evidence="4">
        <name>Ca(2+)</name>
        <dbReference type="ChEBI" id="CHEBI:29108"/>
    </cofactor>
</comment>
<keyword evidence="1 3" id="KW-0479">Metal-binding</keyword>
<reference evidence="6" key="1">
    <citation type="submission" date="2020-01" db="EMBL/GenBank/DDBJ databases">
        <title>Identification and distribution of gene clusters putatively required for synthesis of sphingolipid metabolism inhibitors in phylogenetically diverse species of the filamentous fungus Fusarium.</title>
        <authorList>
            <person name="Kim H.-S."/>
            <person name="Busman M."/>
            <person name="Brown D.W."/>
            <person name="Divon H."/>
            <person name="Uhlig S."/>
            <person name="Proctor R.H."/>
        </authorList>
    </citation>
    <scope>NUCLEOTIDE SEQUENCE</scope>
    <source>
        <strain evidence="6">NRRL 31653</strain>
    </source>
</reference>
<organism evidence="6 7">
    <name type="scientific">Fusarium agapanthi</name>
    <dbReference type="NCBI Taxonomy" id="1803897"/>
    <lineage>
        <taxon>Eukaryota</taxon>
        <taxon>Fungi</taxon>
        <taxon>Dikarya</taxon>
        <taxon>Ascomycota</taxon>
        <taxon>Pezizomycotina</taxon>
        <taxon>Sordariomycetes</taxon>
        <taxon>Hypocreomycetidae</taxon>
        <taxon>Hypocreales</taxon>
        <taxon>Nectriaceae</taxon>
        <taxon>Fusarium</taxon>
        <taxon>Fusarium fujikuroi species complex</taxon>
    </lineage>
</organism>
<dbReference type="PANTHER" id="PTHR43069">
    <property type="entry name" value="FUMARYLACETOACETASE"/>
    <property type="match status" value="1"/>
</dbReference>
<dbReference type="InterPro" id="IPR005959">
    <property type="entry name" value="Fumarylacetoacetase"/>
</dbReference>
<comment type="similarity">
    <text evidence="4">Belongs to the FAH family.</text>
</comment>
<dbReference type="GO" id="GO:0046872">
    <property type="term" value="F:metal ion binding"/>
    <property type="evidence" value="ECO:0007669"/>
    <property type="project" value="UniProtKB-UniRule"/>
</dbReference>
<proteinExistence type="inferred from homology"/>
<dbReference type="SUPFAM" id="SSF56529">
    <property type="entry name" value="FAH"/>
    <property type="match status" value="1"/>
</dbReference>
<feature type="binding site" evidence="3">
    <location>
        <position position="93"/>
    </location>
    <ligand>
        <name>Mg(2+)</name>
        <dbReference type="ChEBI" id="CHEBI:18420"/>
    </ligand>
</feature>
<dbReference type="Pfam" id="PF09298">
    <property type="entry name" value="FAA_hydrolase_N"/>
    <property type="match status" value="1"/>
</dbReference>
<keyword evidence="4" id="KW-0106">Calcium</keyword>
<gene>
    <name evidence="6" type="ORF">FAGAP_4214</name>
</gene>
<dbReference type="GO" id="GO:0006559">
    <property type="term" value="P:L-phenylalanine catabolic process"/>
    <property type="evidence" value="ECO:0007669"/>
    <property type="project" value="UniProtKB-UniRule"/>
</dbReference>
<dbReference type="PANTHER" id="PTHR43069:SF2">
    <property type="entry name" value="FUMARYLACETOACETASE"/>
    <property type="match status" value="1"/>
</dbReference>
<dbReference type="GO" id="GO:1902000">
    <property type="term" value="P:homogentisate catabolic process"/>
    <property type="evidence" value="ECO:0007669"/>
    <property type="project" value="TreeGrafter"/>
</dbReference>
<evidence type="ECO:0000313" key="7">
    <source>
        <dbReference type="Proteomes" id="UP000737391"/>
    </source>
</evidence>
<dbReference type="EC" id="3.7.1.2" evidence="4"/>
<feature type="domain" description="Fumarylacetoacetase N-terminal" evidence="5">
    <location>
        <begin position="18"/>
        <end position="95"/>
    </location>
</feature>
<feature type="binding site" evidence="2">
    <location>
        <position position="190"/>
    </location>
    <ligand>
        <name>substrate</name>
    </ligand>
</feature>
<protein>
    <recommendedName>
        <fullName evidence="4">Fumarylacetoacetase</fullName>
        <ecNumber evidence="4">3.7.1.2</ecNumber>
    </recommendedName>
    <alternativeName>
        <fullName evidence="4">Fumarylacetoacetate hydrolase</fullName>
    </alternativeName>
</protein>
<keyword evidence="4" id="KW-0585">Phenylalanine catabolism</keyword>
<comment type="catalytic activity">
    <reaction evidence="4">
        <text>4-fumarylacetoacetate + H2O = acetoacetate + fumarate + H(+)</text>
        <dbReference type="Rhea" id="RHEA:10244"/>
        <dbReference type="ChEBI" id="CHEBI:13705"/>
        <dbReference type="ChEBI" id="CHEBI:15377"/>
        <dbReference type="ChEBI" id="CHEBI:15378"/>
        <dbReference type="ChEBI" id="CHEBI:18034"/>
        <dbReference type="ChEBI" id="CHEBI:29806"/>
        <dbReference type="EC" id="3.7.1.2"/>
    </reaction>
</comment>
<dbReference type="GO" id="GO:0006572">
    <property type="term" value="P:L-tyrosine catabolic process"/>
    <property type="evidence" value="ECO:0007669"/>
    <property type="project" value="UniProtKB-UniRule"/>
</dbReference>
<dbReference type="InterPro" id="IPR036663">
    <property type="entry name" value="Fumarylacetoacetase_C_sf"/>
</dbReference>
<evidence type="ECO:0000256" key="2">
    <source>
        <dbReference type="PIRSR" id="PIRSR605959-2"/>
    </source>
</evidence>
<keyword evidence="4 6" id="KW-0378">Hydrolase</keyword>
<sequence>MVQYPFPIPNGSPFPGSNIPFGIFHNEDNLDPRAGTAVGDHVLDLRILIQNGLPLDESIKEALASRSTGQSSLNAFAALAANVRNTLRKATATSISPWIVTVETLEEAGALLTTEDLGLRGGKSTTIPFLRCQDGVAVRVSTSLSRNGVTEDLLGRSDLKNLHWSPFQMVAHHSSSGCGLEIGDLLGTGTLSSSTEQIKEFGSHHDPTRRSGCLAELVLGGTWPFTLSNGSELGWLEDGDIVTMEGWAGSGDRVIGFGGVSAKILPAKEFPWCTP</sequence>
<keyword evidence="4" id="KW-0828">Tyrosine catabolism</keyword>
<dbReference type="Proteomes" id="UP000737391">
    <property type="component" value="Unassembled WGS sequence"/>
</dbReference>
<evidence type="ECO:0000256" key="1">
    <source>
        <dbReference type="ARBA" id="ARBA00022723"/>
    </source>
</evidence>
<name>A0A9P5BDK4_9HYPO</name>
<dbReference type="GO" id="GO:0004334">
    <property type="term" value="F:fumarylacetoacetase activity"/>
    <property type="evidence" value="ECO:0007669"/>
    <property type="project" value="UniProtKB-UniRule"/>
</dbReference>